<dbReference type="GO" id="GO:0044233">
    <property type="term" value="C:mitochondria-associated endoplasmic reticulum membrane contact site"/>
    <property type="evidence" value="ECO:0007669"/>
    <property type="project" value="InterPro"/>
</dbReference>
<dbReference type="GO" id="GO:0016020">
    <property type="term" value="C:membrane"/>
    <property type="evidence" value="ECO:0007669"/>
    <property type="project" value="UniProtKB-SubCell"/>
</dbReference>
<dbReference type="Gene3D" id="3.30.60.20">
    <property type="match status" value="1"/>
</dbReference>
<evidence type="ECO:0000256" key="4">
    <source>
        <dbReference type="ARBA" id="ARBA00022833"/>
    </source>
</evidence>
<dbReference type="SUPFAM" id="SSF50156">
    <property type="entry name" value="PDZ domain-like"/>
    <property type="match status" value="1"/>
</dbReference>
<dbReference type="InterPro" id="IPR002219">
    <property type="entry name" value="PKC_DAG/PE"/>
</dbReference>
<protein>
    <recommendedName>
        <fullName evidence="14">PDZ domain-containing protein 8</fullName>
    </recommendedName>
</protein>
<dbReference type="InterPro" id="IPR001478">
    <property type="entry name" value="PDZ"/>
</dbReference>
<dbReference type="SMART" id="SM00109">
    <property type="entry name" value="C1"/>
    <property type="match status" value="1"/>
</dbReference>
<organism evidence="12 13">
    <name type="scientific">Artemia franciscana</name>
    <name type="common">Brine shrimp</name>
    <name type="synonym">Artemia sanfranciscana</name>
    <dbReference type="NCBI Taxonomy" id="6661"/>
    <lineage>
        <taxon>Eukaryota</taxon>
        <taxon>Metazoa</taxon>
        <taxon>Ecdysozoa</taxon>
        <taxon>Arthropoda</taxon>
        <taxon>Crustacea</taxon>
        <taxon>Branchiopoda</taxon>
        <taxon>Anostraca</taxon>
        <taxon>Artemiidae</taxon>
        <taxon>Artemia</taxon>
    </lineage>
</organism>
<keyword evidence="6" id="KW-0446">Lipid-binding</keyword>
<dbReference type="GO" id="GO:1990456">
    <property type="term" value="P:mitochondrion-endoplasmic reticulum membrane tethering"/>
    <property type="evidence" value="ECO:0007669"/>
    <property type="project" value="InterPro"/>
</dbReference>
<evidence type="ECO:0000256" key="1">
    <source>
        <dbReference type="ARBA" id="ARBA00004370"/>
    </source>
</evidence>
<dbReference type="PROSITE" id="PS50081">
    <property type="entry name" value="ZF_DAG_PE_2"/>
    <property type="match status" value="1"/>
</dbReference>
<comment type="subcellular location">
    <subcellularLocation>
        <location evidence="1">Membrane</location>
    </subcellularLocation>
</comment>
<evidence type="ECO:0000259" key="11">
    <source>
        <dbReference type="PROSITE" id="PS51847"/>
    </source>
</evidence>
<evidence type="ECO:0000256" key="3">
    <source>
        <dbReference type="ARBA" id="ARBA00022723"/>
    </source>
</evidence>
<evidence type="ECO:0000256" key="5">
    <source>
        <dbReference type="ARBA" id="ARBA00023055"/>
    </source>
</evidence>
<dbReference type="InterPro" id="IPR041489">
    <property type="entry name" value="PDZ_6"/>
</dbReference>
<dbReference type="PROSITE" id="PS50106">
    <property type="entry name" value="PDZ"/>
    <property type="match status" value="1"/>
</dbReference>
<name>A0AA88I088_ARTSF</name>
<dbReference type="GO" id="GO:0006869">
    <property type="term" value="P:lipid transport"/>
    <property type="evidence" value="ECO:0007669"/>
    <property type="project" value="UniProtKB-KW"/>
</dbReference>
<proteinExistence type="predicted"/>
<dbReference type="Proteomes" id="UP001187531">
    <property type="component" value="Unassembled WGS sequence"/>
</dbReference>
<evidence type="ECO:0000256" key="2">
    <source>
        <dbReference type="ARBA" id="ARBA00022448"/>
    </source>
</evidence>
<evidence type="ECO:0008006" key="14">
    <source>
        <dbReference type="Google" id="ProtNLM"/>
    </source>
</evidence>
<accession>A0AA88I088</accession>
<evidence type="ECO:0000256" key="8">
    <source>
        <dbReference type="SAM" id="SignalP"/>
    </source>
</evidence>
<dbReference type="Pfam" id="PF26547">
    <property type="entry name" value="PDZD8_N"/>
    <property type="match status" value="1"/>
</dbReference>
<sequence>MAIIFSLILAFIAGCFATFYLLNREKRQPPAETATLNTQRSKEAEEVTEAKTAEVEVPKELFPSLVTSGGGGASDDALTAVNLLVQFLFRELRFSKSLHQAIIQRINEEIEDQLSGSRAGKLIERIIIHDYDLGNTVPLMKKMEVSKSEIEPIKKTVESMEIVMEIEYSGHFNLSLDVHSTLVPNTRISLIASGLKGEGKLGFSRRPFTHWAFSFIKPPIVDMEVKSTIQGTTYSKVTTLVAALASKILQRAHVLPNYRIRYKPFFNPPDISLHEYPRVARPVQVGSLSVTIKECSRLLEPILRDTLHCTIGVGMNAFVSVGHSETPNLYVMTLKVVRKRNQPFGIIFKPSDSENTENEGGPAVIAAVTPGSPAHATGLQQYDLITFVDGVPTTTVKEAASAIIGAGERFMMTIERKGVLNVIASDLDRYVDIDMPIVQLGVESEEGGFSPVAEPVDELPSFLSPTTIEKPASAYGVMELDKTTNIPIQTEDTTETASKNLEVAAEATPFKRLTQEITIKQTTTLAASPDININETINLEIRPGDHYLNFGLWTTSKNNVLEKDLVGHLCVPLMEIVSECEATSLSNYVTTYQICPPDCQGKDAQNLEISSHTGFDPRLCYGDVLFSFVYKPAEEQPVKGVGVKTSEGKDVAVDEIAHSLIKGSEMILEETGTKSKDHTFVVTHFYGVPVFCDYCNGRIWLRDAVQCITCGTICHKKCKDRCRQTVCQPMRKREKGHLLKKTDVHEDLKIPFSIEDVEELIEDNPFLPTEDEEGDELNAAVHRILRADHDEKVTQLAKETAHELYDHLTFQERKEKILSMISKLQKAIESEGNQSVMLAGQSQIEGVTSDVRKRLAMQISRSDEKKKALALLLLHYSYALEYVADLENAMKVEAEKTMEEAFSSNAAA</sequence>
<keyword evidence="13" id="KW-1185">Reference proteome</keyword>
<dbReference type="PROSITE" id="PS00479">
    <property type="entry name" value="ZF_DAG_PE_1"/>
    <property type="match status" value="1"/>
</dbReference>
<reference evidence="12" key="1">
    <citation type="submission" date="2023-07" db="EMBL/GenBank/DDBJ databases">
        <title>Chromosome-level genome assembly of Artemia franciscana.</title>
        <authorList>
            <person name="Jo E."/>
        </authorList>
    </citation>
    <scope>NUCLEOTIDE SEQUENCE</scope>
    <source>
        <tissue evidence="12">Whole body</tissue>
    </source>
</reference>
<evidence type="ECO:0000256" key="6">
    <source>
        <dbReference type="ARBA" id="ARBA00023121"/>
    </source>
</evidence>
<dbReference type="InterPro" id="IPR046349">
    <property type="entry name" value="C1-like_sf"/>
</dbReference>
<dbReference type="SUPFAM" id="SSF57889">
    <property type="entry name" value="Cysteine-rich domain"/>
    <property type="match status" value="1"/>
</dbReference>
<dbReference type="InterPro" id="IPR031468">
    <property type="entry name" value="SMP_LBD"/>
</dbReference>
<keyword evidence="5" id="KW-0445">Lipid transport</keyword>
<keyword evidence="4" id="KW-0862">Zinc</keyword>
<evidence type="ECO:0000259" key="9">
    <source>
        <dbReference type="PROSITE" id="PS50081"/>
    </source>
</evidence>
<feature type="chain" id="PRO_5041652860" description="PDZ domain-containing protein 8" evidence="8">
    <location>
        <begin position="18"/>
        <end position="908"/>
    </location>
</feature>
<dbReference type="GO" id="GO:0051560">
    <property type="term" value="P:mitochondrial calcium ion homeostasis"/>
    <property type="evidence" value="ECO:0007669"/>
    <property type="project" value="InterPro"/>
</dbReference>
<dbReference type="GO" id="GO:0005739">
    <property type="term" value="C:mitochondrion"/>
    <property type="evidence" value="ECO:0007669"/>
    <property type="project" value="GOC"/>
</dbReference>
<evidence type="ECO:0000313" key="12">
    <source>
        <dbReference type="EMBL" id="KAK2717561.1"/>
    </source>
</evidence>
<dbReference type="AlphaFoldDB" id="A0AA88I088"/>
<dbReference type="PROSITE" id="PS51847">
    <property type="entry name" value="SMP"/>
    <property type="match status" value="1"/>
</dbReference>
<feature type="domain" description="PDZ" evidence="10">
    <location>
        <begin position="333"/>
        <end position="418"/>
    </location>
</feature>
<gene>
    <name evidence="12" type="ORF">QYM36_006372</name>
</gene>
<feature type="domain" description="Phorbol-ester/DAG-type" evidence="9">
    <location>
        <begin position="677"/>
        <end position="727"/>
    </location>
</feature>
<dbReference type="GO" id="GO:0046872">
    <property type="term" value="F:metal ion binding"/>
    <property type="evidence" value="ECO:0007669"/>
    <property type="project" value="UniProtKB-KW"/>
</dbReference>
<keyword evidence="2" id="KW-0813">Transport</keyword>
<dbReference type="PANTHER" id="PTHR21519">
    <property type="entry name" value="PDZ DOMAIN-CONTAINING PROTEIN 8"/>
    <property type="match status" value="1"/>
</dbReference>
<evidence type="ECO:0000259" key="10">
    <source>
        <dbReference type="PROSITE" id="PS50106"/>
    </source>
</evidence>
<dbReference type="Pfam" id="PF17820">
    <property type="entry name" value="PDZ_6"/>
    <property type="match status" value="1"/>
</dbReference>
<keyword evidence="7" id="KW-0472">Membrane</keyword>
<comment type="caution">
    <text evidence="12">The sequence shown here is derived from an EMBL/GenBank/DDBJ whole genome shotgun (WGS) entry which is preliminary data.</text>
</comment>
<feature type="domain" description="SMP-LTD" evidence="11">
    <location>
        <begin position="74"/>
        <end position="264"/>
    </location>
</feature>
<dbReference type="PANTHER" id="PTHR21519:SF1">
    <property type="entry name" value="PDZ DOMAIN-CONTAINING PROTEIN 8"/>
    <property type="match status" value="1"/>
</dbReference>
<dbReference type="Gene3D" id="2.30.42.10">
    <property type="match status" value="1"/>
</dbReference>
<evidence type="ECO:0000256" key="7">
    <source>
        <dbReference type="ARBA" id="ARBA00023136"/>
    </source>
</evidence>
<dbReference type="EMBL" id="JAVRJZ010000010">
    <property type="protein sequence ID" value="KAK2717561.1"/>
    <property type="molecule type" value="Genomic_DNA"/>
</dbReference>
<dbReference type="InterPro" id="IPR058801">
    <property type="entry name" value="PDZD8_N"/>
</dbReference>
<dbReference type="InterPro" id="IPR039275">
    <property type="entry name" value="PDZD8"/>
</dbReference>
<dbReference type="SMART" id="SM00228">
    <property type="entry name" value="PDZ"/>
    <property type="match status" value="1"/>
</dbReference>
<dbReference type="GO" id="GO:0008289">
    <property type="term" value="F:lipid binding"/>
    <property type="evidence" value="ECO:0007669"/>
    <property type="project" value="UniProtKB-KW"/>
</dbReference>
<keyword evidence="8" id="KW-0732">Signal</keyword>
<feature type="signal peptide" evidence="8">
    <location>
        <begin position="1"/>
        <end position="17"/>
    </location>
</feature>
<keyword evidence="3" id="KW-0479">Metal-binding</keyword>
<evidence type="ECO:0000313" key="13">
    <source>
        <dbReference type="Proteomes" id="UP001187531"/>
    </source>
</evidence>
<dbReference type="InterPro" id="IPR036034">
    <property type="entry name" value="PDZ_sf"/>
</dbReference>